<name>A0A2A6C1S6_PRIPA</name>
<gene>
    <name evidence="2" type="primary">WBGene00094681</name>
</gene>
<dbReference type="AlphaFoldDB" id="A0A2A6C1S6"/>
<organism evidence="2 3">
    <name type="scientific">Pristionchus pacificus</name>
    <name type="common">Parasitic nematode worm</name>
    <dbReference type="NCBI Taxonomy" id="54126"/>
    <lineage>
        <taxon>Eukaryota</taxon>
        <taxon>Metazoa</taxon>
        <taxon>Ecdysozoa</taxon>
        <taxon>Nematoda</taxon>
        <taxon>Chromadorea</taxon>
        <taxon>Rhabditida</taxon>
        <taxon>Rhabditina</taxon>
        <taxon>Diplogasteromorpha</taxon>
        <taxon>Diplogasteroidea</taxon>
        <taxon>Neodiplogasteridae</taxon>
        <taxon>Pristionchus</taxon>
    </lineage>
</organism>
<proteinExistence type="predicted"/>
<feature type="region of interest" description="Disordered" evidence="1">
    <location>
        <begin position="292"/>
        <end position="322"/>
    </location>
</feature>
<accession>A0A8R1U617</accession>
<accession>A0A2A6C1S6</accession>
<feature type="compositionally biased region" description="Polar residues" evidence="1">
    <location>
        <begin position="1"/>
        <end position="11"/>
    </location>
</feature>
<sequence length="322" mass="37382">MLRKTPSQLNGSPKIGTISARGEVKSVDRTNGKEADRRKSMDGIKSQSYQPATSLDGMPDDILREITSYCEESLRALRLVSSRVCLFVNDYVKQNVPQIDQVNDKLNMNISLKIMKTHSIYYQRPLRHFKWNDLILHHYHHRPNHTDQLPDLSGLKFRDVHINHPESQKDSSKVKEMLKMWNFENHYVDYAQLTNLNSDFITSILDKKEIKHLSITAEMCHLQGPRAFFLRLADTVESIRLEHLSNWRRACEMEHLFGVENHAWAEVVKEMFARTRLNKTVKKHCKHLFGLDKKKEPNNSSQQKRNNQTAPTSSGSQPIVIV</sequence>
<dbReference type="EnsemblMetazoa" id="PPA05127.1">
    <property type="protein sequence ID" value="PPA05127.1"/>
    <property type="gene ID" value="WBGene00094681"/>
</dbReference>
<evidence type="ECO:0000313" key="3">
    <source>
        <dbReference type="Proteomes" id="UP000005239"/>
    </source>
</evidence>
<reference evidence="3" key="1">
    <citation type="journal article" date="2008" name="Nat. Genet.">
        <title>The Pristionchus pacificus genome provides a unique perspective on nematode lifestyle and parasitism.</title>
        <authorList>
            <person name="Dieterich C."/>
            <person name="Clifton S.W."/>
            <person name="Schuster L.N."/>
            <person name="Chinwalla A."/>
            <person name="Delehaunty K."/>
            <person name="Dinkelacker I."/>
            <person name="Fulton L."/>
            <person name="Fulton R."/>
            <person name="Godfrey J."/>
            <person name="Minx P."/>
            <person name="Mitreva M."/>
            <person name="Roeseler W."/>
            <person name="Tian H."/>
            <person name="Witte H."/>
            <person name="Yang S.P."/>
            <person name="Wilson R.K."/>
            <person name="Sommer R.J."/>
        </authorList>
    </citation>
    <scope>NUCLEOTIDE SEQUENCE [LARGE SCALE GENOMIC DNA]</scope>
    <source>
        <strain evidence="3">PS312</strain>
    </source>
</reference>
<protein>
    <submittedName>
        <fullName evidence="2">Uncharacterized protein</fullName>
    </submittedName>
</protein>
<feature type="compositionally biased region" description="Basic and acidic residues" evidence="1">
    <location>
        <begin position="22"/>
        <end position="42"/>
    </location>
</feature>
<feature type="region of interest" description="Disordered" evidence="1">
    <location>
        <begin position="1"/>
        <end position="51"/>
    </location>
</feature>
<keyword evidence="3" id="KW-1185">Reference proteome</keyword>
<dbReference type="Proteomes" id="UP000005239">
    <property type="component" value="Unassembled WGS sequence"/>
</dbReference>
<feature type="compositionally biased region" description="Polar residues" evidence="1">
    <location>
        <begin position="298"/>
        <end position="322"/>
    </location>
</feature>
<reference evidence="2" key="2">
    <citation type="submission" date="2022-06" db="UniProtKB">
        <authorList>
            <consortium name="EnsemblMetazoa"/>
        </authorList>
    </citation>
    <scope>IDENTIFICATION</scope>
    <source>
        <strain evidence="2">PS312</strain>
    </source>
</reference>
<evidence type="ECO:0000313" key="2">
    <source>
        <dbReference type="EnsemblMetazoa" id="PPA05127.1"/>
    </source>
</evidence>
<evidence type="ECO:0000256" key="1">
    <source>
        <dbReference type="SAM" id="MobiDB-lite"/>
    </source>
</evidence>